<protein>
    <submittedName>
        <fullName evidence="1">Uncharacterized protein</fullName>
    </submittedName>
</protein>
<dbReference type="RefSeq" id="WP_257741419.1">
    <property type="nucleotide sequence ID" value="NZ_CP096115.1"/>
</dbReference>
<dbReference type="KEGG" id="mend:L6E24_07710"/>
<evidence type="ECO:0000313" key="1">
    <source>
        <dbReference type="EMBL" id="UUX91267.1"/>
    </source>
</evidence>
<reference evidence="1" key="1">
    <citation type="submission" date="2022-04" db="EMBL/GenBank/DDBJ databases">
        <title>Complete genome of Methanoplanus endosymbiosus DSM 3599.</title>
        <authorList>
            <person name="Chen S.-C."/>
            <person name="You Y.-T."/>
            <person name="Zhou Y.-Z."/>
            <person name="Lai M.-C."/>
        </authorList>
    </citation>
    <scope>NUCLEOTIDE SEQUENCE</scope>
    <source>
        <strain evidence="1">DSM 3599</strain>
    </source>
</reference>
<sequence length="51" mass="5961">MYYLDEIIITDLSEGRQMMKVTPTDGVYLRMKKQGSDAGITVQRTFFDYFS</sequence>
<keyword evidence="2" id="KW-1185">Reference proteome</keyword>
<evidence type="ECO:0000313" key="2">
    <source>
        <dbReference type="Proteomes" id="UP001060368"/>
    </source>
</evidence>
<name>A0A9E7PPJ1_9EURY</name>
<dbReference type="Proteomes" id="UP001060368">
    <property type="component" value="Chromosome"/>
</dbReference>
<dbReference type="AlphaFoldDB" id="A0A9E7PPJ1"/>
<organism evidence="1 2">
    <name type="scientific">Methanoplanus endosymbiosus</name>
    <dbReference type="NCBI Taxonomy" id="33865"/>
    <lineage>
        <taxon>Archaea</taxon>
        <taxon>Methanobacteriati</taxon>
        <taxon>Methanobacteriota</taxon>
        <taxon>Stenosarchaea group</taxon>
        <taxon>Methanomicrobia</taxon>
        <taxon>Methanomicrobiales</taxon>
        <taxon>Methanomicrobiaceae</taxon>
        <taxon>Methanoplanus</taxon>
    </lineage>
</organism>
<gene>
    <name evidence="1" type="ORF">L6E24_07710</name>
</gene>
<proteinExistence type="predicted"/>
<dbReference type="EMBL" id="CP096115">
    <property type="protein sequence ID" value="UUX91267.1"/>
    <property type="molecule type" value="Genomic_DNA"/>
</dbReference>
<dbReference type="GeneID" id="74307576"/>
<accession>A0A9E7PPJ1</accession>